<gene>
    <name evidence="3" type="ORF">LA521A_03410</name>
</gene>
<sequence>MALMLKPLRTVMTAALLTIATYGVAAELAGGHPDTYVVKKGDTLWDIAGRFLKKPWLWPEIWQANPQVKNPHLIFPGDVLSLAYLDRVAVKQQEGPRQEAPINAIPLSEVESFLKDLRVVDEFESLPYVVGLEEDRLRSAGDQLVYAKGLDGATPGQRYLVVRPSQRFQTLDPDRCCEPSGRRAQTLDFRGQRNWGTESLWAYQLPPGGGEFLGYELAKVSTATVTRGIVGDAEAVTLLVDNNGKEVRAGDRLIPVEAQSYDLQFFPHAPAQEPAVEKARVIAITDMVSSGGTRDVVALSVGAADGVDNGTVFSVWRQGSIEVDRVRAGIDRSPDAHSRGEKVKMPDEFASHVMVFRTFDKVSYALVMDGIRPTHLGYRLKHPDATN</sequence>
<dbReference type="Proteomes" id="UP001317822">
    <property type="component" value="Chromosome"/>
</dbReference>
<keyword evidence="4" id="KW-1185">Reference proteome</keyword>
<dbReference type="Pfam" id="PF01476">
    <property type="entry name" value="LysM"/>
    <property type="match status" value="1"/>
</dbReference>
<dbReference type="InterPro" id="IPR036779">
    <property type="entry name" value="LysM_dom_sf"/>
</dbReference>
<keyword evidence="1" id="KW-0732">Signal</keyword>
<evidence type="ECO:0000256" key="1">
    <source>
        <dbReference type="SAM" id="SignalP"/>
    </source>
</evidence>
<protein>
    <submittedName>
        <fullName evidence="3">LysM peptidoglycan-binding domain-containing protein</fullName>
    </submittedName>
</protein>
<dbReference type="SUPFAM" id="SSF54106">
    <property type="entry name" value="LysM domain"/>
    <property type="match status" value="1"/>
</dbReference>
<evidence type="ECO:0000259" key="2">
    <source>
        <dbReference type="PROSITE" id="PS51782"/>
    </source>
</evidence>
<evidence type="ECO:0000313" key="3">
    <source>
        <dbReference type="EMBL" id="BDU15140.1"/>
    </source>
</evidence>
<dbReference type="EMBL" id="AP027041">
    <property type="protein sequence ID" value="BDU15140.1"/>
    <property type="molecule type" value="Genomic_DNA"/>
</dbReference>
<dbReference type="SMART" id="SM00257">
    <property type="entry name" value="LysM"/>
    <property type="match status" value="1"/>
</dbReference>
<reference evidence="3 4" key="1">
    <citation type="journal article" date="2023" name="Int. J. Syst. Evol. Microbiol.">
        <title>Physiological and genomic analyses of cobalamin (vitamin B12)-auxotrophy of Lysobacter auxotrophicus sp. nov., a methionine-auxotrophic chitinolytic bacterium isolated from chitin-treated soil.</title>
        <authorList>
            <person name="Saito A."/>
            <person name="Dohra H."/>
            <person name="Hamada M."/>
            <person name="Moriuchi R."/>
            <person name="Kotsuchibashi Y."/>
            <person name="Mori K."/>
        </authorList>
    </citation>
    <scope>NUCLEOTIDE SEQUENCE [LARGE SCALE GENOMIC DNA]</scope>
    <source>
        <strain evidence="3 4">5-21a</strain>
    </source>
</reference>
<dbReference type="PANTHER" id="PTHR34700:SF4">
    <property type="entry name" value="PHAGE-LIKE ELEMENT PBSX PROTEIN XKDP"/>
    <property type="match status" value="1"/>
</dbReference>
<dbReference type="InterPro" id="IPR052196">
    <property type="entry name" value="Bact_Kbp"/>
</dbReference>
<accession>A0ABN6UFN3</accession>
<feature type="domain" description="LysM" evidence="2">
    <location>
        <begin position="34"/>
        <end position="82"/>
    </location>
</feature>
<feature type="chain" id="PRO_5045980332" evidence="1">
    <location>
        <begin position="26"/>
        <end position="387"/>
    </location>
</feature>
<dbReference type="PROSITE" id="PS51782">
    <property type="entry name" value="LYSM"/>
    <property type="match status" value="1"/>
</dbReference>
<evidence type="ECO:0000313" key="4">
    <source>
        <dbReference type="Proteomes" id="UP001317822"/>
    </source>
</evidence>
<organism evidence="3 4">
    <name type="scientific">Lysobacter auxotrophicus</name>
    <dbReference type="NCBI Taxonomy" id="2992573"/>
    <lineage>
        <taxon>Bacteria</taxon>
        <taxon>Pseudomonadati</taxon>
        <taxon>Pseudomonadota</taxon>
        <taxon>Gammaproteobacteria</taxon>
        <taxon>Lysobacterales</taxon>
        <taxon>Lysobacteraceae</taxon>
        <taxon>Lysobacter</taxon>
    </lineage>
</organism>
<dbReference type="Gene3D" id="3.10.350.10">
    <property type="entry name" value="LysM domain"/>
    <property type="match status" value="1"/>
</dbReference>
<dbReference type="CDD" id="cd00118">
    <property type="entry name" value="LysM"/>
    <property type="match status" value="1"/>
</dbReference>
<dbReference type="PANTHER" id="PTHR34700">
    <property type="entry name" value="POTASSIUM BINDING PROTEIN KBP"/>
    <property type="match status" value="1"/>
</dbReference>
<proteinExistence type="predicted"/>
<feature type="signal peptide" evidence="1">
    <location>
        <begin position="1"/>
        <end position="25"/>
    </location>
</feature>
<dbReference type="InterPro" id="IPR018392">
    <property type="entry name" value="LysM"/>
</dbReference>
<name>A0ABN6UFN3_9GAMM</name>